<dbReference type="InterPro" id="IPR019410">
    <property type="entry name" value="Methyltransf_16"/>
</dbReference>
<gene>
    <name evidence="2" type="ORF">AZF00_05515</name>
</gene>
<dbReference type="GO" id="GO:0008168">
    <property type="term" value="F:methyltransferase activity"/>
    <property type="evidence" value="ECO:0007669"/>
    <property type="project" value="UniProtKB-KW"/>
</dbReference>
<dbReference type="CDD" id="cd02440">
    <property type="entry name" value="AdoMet_MTases"/>
    <property type="match status" value="1"/>
</dbReference>
<dbReference type="SUPFAM" id="SSF53335">
    <property type="entry name" value="S-adenosyl-L-methionine-dependent methyltransferases"/>
    <property type="match status" value="1"/>
</dbReference>
<dbReference type="KEGG" id="zal:AZF00_05515"/>
<evidence type="ECO:0000313" key="3">
    <source>
        <dbReference type="Proteomes" id="UP000074119"/>
    </source>
</evidence>
<evidence type="ECO:0000313" key="2">
    <source>
        <dbReference type="EMBL" id="AMO67788.1"/>
    </source>
</evidence>
<dbReference type="InterPro" id="IPR029063">
    <property type="entry name" value="SAM-dependent_MTases_sf"/>
</dbReference>
<sequence>MSDLKPHSREYFGVTSLLAAHPDMRKLKRSTSATHLHGNKLWGSAYILMDYLQEHPLQPGSRVLELGCGWGLASIYCAKYLGADVTALDADPAVFPYLALLADHNKTTINTLSGDFTSLSVEELAEYDIIIASDICFWDEMSEALYELIARAVDAGVKQILIADPHRPPFLDVAEACIDDFFAELLPREVITSRRHRGSILVIENA</sequence>
<dbReference type="GO" id="GO:0032259">
    <property type="term" value="P:methylation"/>
    <property type="evidence" value="ECO:0007669"/>
    <property type="project" value="UniProtKB-KW"/>
</dbReference>
<dbReference type="Pfam" id="PF13649">
    <property type="entry name" value="Methyltransf_25"/>
    <property type="match status" value="1"/>
</dbReference>
<feature type="domain" description="Methyltransferase" evidence="1">
    <location>
        <begin position="63"/>
        <end position="153"/>
    </location>
</feature>
<dbReference type="PANTHER" id="PTHR14614">
    <property type="entry name" value="HEPATOCELLULAR CARCINOMA-ASSOCIATED ANTIGEN"/>
    <property type="match status" value="1"/>
</dbReference>
<name>A0A127M3I7_9GAMM</name>
<dbReference type="Gene3D" id="3.40.50.150">
    <property type="entry name" value="Vaccinia Virus protein VP39"/>
    <property type="match status" value="1"/>
</dbReference>
<proteinExistence type="predicted"/>
<accession>A0A127M3I7</accession>
<dbReference type="STRING" id="1470434.AZF00_05515"/>
<protein>
    <submittedName>
        <fullName evidence="2">Methyltransferase</fullName>
    </submittedName>
</protein>
<dbReference type="AlphaFoldDB" id="A0A127M3I7"/>
<dbReference type="RefSeq" id="WP_008246610.1">
    <property type="nucleotide sequence ID" value="NZ_CP014544.1"/>
</dbReference>
<keyword evidence="2" id="KW-0808">Transferase</keyword>
<organism evidence="2 3">
    <name type="scientific">Zhongshania aliphaticivorans</name>
    <dbReference type="NCBI Taxonomy" id="1470434"/>
    <lineage>
        <taxon>Bacteria</taxon>
        <taxon>Pseudomonadati</taxon>
        <taxon>Pseudomonadota</taxon>
        <taxon>Gammaproteobacteria</taxon>
        <taxon>Cellvibrionales</taxon>
        <taxon>Spongiibacteraceae</taxon>
        <taxon>Zhongshania</taxon>
    </lineage>
</organism>
<dbReference type="EMBL" id="CP014544">
    <property type="protein sequence ID" value="AMO67788.1"/>
    <property type="molecule type" value="Genomic_DNA"/>
</dbReference>
<evidence type="ECO:0000259" key="1">
    <source>
        <dbReference type="Pfam" id="PF13649"/>
    </source>
</evidence>
<dbReference type="Proteomes" id="UP000074119">
    <property type="component" value="Chromosome"/>
</dbReference>
<keyword evidence="2" id="KW-0489">Methyltransferase</keyword>
<reference evidence="2 3" key="1">
    <citation type="submission" date="2015-12" db="EMBL/GenBank/DDBJ databases">
        <authorList>
            <person name="Shamseldin A."/>
            <person name="Moawad H."/>
            <person name="Abd El-Rahim W.M."/>
            <person name="Sadowsky M.J."/>
        </authorList>
    </citation>
    <scope>NUCLEOTIDE SEQUENCE [LARGE SCALE GENOMIC DNA]</scope>
    <source>
        <strain evidence="2 3">SM2</strain>
    </source>
</reference>
<dbReference type="InterPro" id="IPR041698">
    <property type="entry name" value="Methyltransf_25"/>
</dbReference>